<dbReference type="RefSeq" id="WP_271013187.1">
    <property type="nucleotide sequence ID" value="NZ_JAQIFT010000061.1"/>
</dbReference>
<accession>A0AA42J282</accession>
<sequence>MVRHIVMWKVAEHPEHGSKEEIMAKIKERLEALKGEIEGLVEIEVGINFNPSEASYDLALDSIFTDAEALNYYQGHPKHLEVANSLVRQVAISRAVVDYEM</sequence>
<dbReference type="PANTHER" id="PTHR37832">
    <property type="entry name" value="BLL2683 PROTEIN"/>
    <property type="match status" value="1"/>
</dbReference>
<dbReference type="Proteomes" id="UP001169242">
    <property type="component" value="Unassembled WGS sequence"/>
</dbReference>
<dbReference type="AlphaFoldDB" id="A0AA42J282"/>
<proteinExistence type="predicted"/>
<evidence type="ECO:0000259" key="1">
    <source>
        <dbReference type="PROSITE" id="PS51502"/>
    </source>
</evidence>
<dbReference type="InterPro" id="IPR011008">
    <property type="entry name" value="Dimeric_a/b-barrel"/>
</dbReference>
<name>A0AA42J282_9FIRM</name>
<feature type="domain" description="Stress-response A/B barrel" evidence="1">
    <location>
        <begin position="2"/>
        <end position="99"/>
    </location>
</feature>
<dbReference type="SMART" id="SM00886">
    <property type="entry name" value="Dabb"/>
    <property type="match status" value="1"/>
</dbReference>
<protein>
    <submittedName>
        <fullName evidence="2">Dabb family protein</fullName>
    </submittedName>
</protein>
<organism evidence="2 3">
    <name type="scientific">Holtiella tumoricola</name>
    <dbReference type="NCBI Taxonomy" id="3018743"/>
    <lineage>
        <taxon>Bacteria</taxon>
        <taxon>Bacillati</taxon>
        <taxon>Bacillota</taxon>
        <taxon>Clostridia</taxon>
        <taxon>Lachnospirales</taxon>
        <taxon>Cellulosilyticaceae</taxon>
        <taxon>Holtiella</taxon>
    </lineage>
</organism>
<dbReference type="PROSITE" id="PS51502">
    <property type="entry name" value="S_R_A_B_BARREL"/>
    <property type="match status" value="1"/>
</dbReference>
<dbReference type="InterPro" id="IPR013097">
    <property type="entry name" value="Dabb"/>
</dbReference>
<dbReference type="PANTHER" id="PTHR37832:SF1">
    <property type="entry name" value="STRESS-RESPONSE A_B BARREL DOMAIN-CONTAINING PROTEIN"/>
    <property type="match status" value="1"/>
</dbReference>
<reference evidence="2" key="1">
    <citation type="journal article" date="2023" name="Int. J. Syst. Evol. Microbiol.">
        <title>&lt;i&gt;Holtiella tumoricola&lt;/i&gt; gen. nov. sp. nov., isolated from a human clinical sample.</title>
        <authorList>
            <person name="Allen-Vercoe E."/>
            <person name="Daigneault M.C."/>
            <person name="Vancuren S.J."/>
            <person name="Cochrane K."/>
            <person name="O'Neal L.L."/>
            <person name="Sankaranarayanan K."/>
            <person name="Lawson P.A."/>
        </authorList>
    </citation>
    <scope>NUCLEOTIDE SEQUENCE</scope>
    <source>
        <strain evidence="2">CC70A</strain>
    </source>
</reference>
<dbReference type="Gene3D" id="3.30.70.100">
    <property type="match status" value="1"/>
</dbReference>
<gene>
    <name evidence="2" type="ORF">PBV87_17725</name>
</gene>
<dbReference type="SUPFAM" id="SSF54909">
    <property type="entry name" value="Dimeric alpha+beta barrel"/>
    <property type="match status" value="1"/>
</dbReference>
<evidence type="ECO:0000313" key="2">
    <source>
        <dbReference type="EMBL" id="MDA3733322.1"/>
    </source>
</evidence>
<comment type="caution">
    <text evidence="2">The sequence shown here is derived from an EMBL/GenBank/DDBJ whole genome shotgun (WGS) entry which is preliminary data.</text>
</comment>
<keyword evidence="3" id="KW-1185">Reference proteome</keyword>
<evidence type="ECO:0000313" key="3">
    <source>
        <dbReference type="Proteomes" id="UP001169242"/>
    </source>
</evidence>
<dbReference type="EMBL" id="JAQIFT010000061">
    <property type="protein sequence ID" value="MDA3733322.1"/>
    <property type="molecule type" value="Genomic_DNA"/>
</dbReference>
<dbReference type="Pfam" id="PF07876">
    <property type="entry name" value="Dabb"/>
    <property type="match status" value="1"/>
</dbReference>